<sequence>MQEKITEELLSVLKQTSSDEIGQVLCEEKQNLFCGTEPFYNYIRDVLKHKQLTQQQVFHRAGFSERYGYGLLSGEKHTNQRDYILRICFAAQCSLEQTQRILRLYGMSTLYARIPRDAVFLVALNQKICEIEQVNALLVKQNMPPLKGSESEKGKSR</sequence>
<proteinExistence type="predicted"/>
<dbReference type="RefSeq" id="WP_216468848.1">
    <property type="nucleotide sequence ID" value="NZ_JAHLQI010000001.1"/>
</dbReference>
<reference evidence="1 2" key="1">
    <citation type="submission" date="2021-06" db="EMBL/GenBank/DDBJ databases">
        <authorList>
            <person name="Sun Q."/>
            <person name="Li D."/>
        </authorList>
    </citation>
    <scope>NUCLEOTIDE SEQUENCE [LARGE SCALE GENOMIC DNA]</scope>
    <source>
        <strain evidence="1 2">MSJd-7</strain>
    </source>
</reference>
<evidence type="ECO:0000313" key="1">
    <source>
        <dbReference type="EMBL" id="MBU5489239.1"/>
    </source>
</evidence>
<name>A0ABS6ENH3_9FIRM</name>
<dbReference type="EMBL" id="JAHLQI010000001">
    <property type="protein sequence ID" value="MBU5489239.1"/>
    <property type="molecule type" value="Genomic_DNA"/>
</dbReference>
<organism evidence="1 2">
    <name type="scientific">Butyricicoccus intestinisimiae</name>
    <dbReference type="NCBI Taxonomy" id="2841509"/>
    <lineage>
        <taxon>Bacteria</taxon>
        <taxon>Bacillati</taxon>
        <taxon>Bacillota</taxon>
        <taxon>Clostridia</taxon>
        <taxon>Eubacteriales</taxon>
        <taxon>Butyricicoccaceae</taxon>
        <taxon>Butyricicoccus</taxon>
    </lineage>
</organism>
<evidence type="ECO:0008006" key="3">
    <source>
        <dbReference type="Google" id="ProtNLM"/>
    </source>
</evidence>
<evidence type="ECO:0000313" key="2">
    <source>
        <dbReference type="Proteomes" id="UP000783588"/>
    </source>
</evidence>
<dbReference type="Proteomes" id="UP000783588">
    <property type="component" value="Unassembled WGS sequence"/>
</dbReference>
<gene>
    <name evidence="1" type="ORF">KQI75_01120</name>
</gene>
<comment type="caution">
    <text evidence="1">The sequence shown here is derived from an EMBL/GenBank/DDBJ whole genome shotgun (WGS) entry which is preliminary data.</text>
</comment>
<protein>
    <recommendedName>
        <fullName evidence="3">XRE family transcriptional regulator</fullName>
    </recommendedName>
</protein>
<keyword evidence="2" id="KW-1185">Reference proteome</keyword>
<accession>A0ABS6ENH3</accession>